<dbReference type="InterPro" id="IPR049749">
    <property type="entry name" value="SCO2521-like"/>
</dbReference>
<sequence>MSSRTASEGDLAVGEVRTGFLSHSRALSLEAALILLELVPGEQVRSASRPRAYAVSPEPLTGIDCVLPSLNGRRTRAVGTVASRVTLTGGRILQACSYAEIVRAGSGNRQAWSHYLSHPGVVETLGKLNAEDAAAGFAESERGSRGIEVGIIAEQQMNGVQNSPMLDGVLPVRARRGSWRWAFQRPEKGGGELFRFKILGDGTRLLRLALPDHGLDDVIDLVEDLALHDWLLSTVEEILERAQLGSGPPAKMLPLVRPVIDHVLHHWMPAARVKPELMPLWATLDRAQGFTRQWDLSVHRVRDQLALNTVTMLSAASDGYRADADEPALRRA</sequence>
<evidence type="ECO:0000313" key="2">
    <source>
        <dbReference type="Proteomes" id="UP001501237"/>
    </source>
</evidence>
<comment type="caution">
    <text evidence="1">The sequence shown here is derived from an EMBL/GenBank/DDBJ whole genome shotgun (WGS) entry which is preliminary data.</text>
</comment>
<dbReference type="Proteomes" id="UP001501237">
    <property type="component" value="Unassembled WGS sequence"/>
</dbReference>
<dbReference type="EMBL" id="BAAAUV010000007">
    <property type="protein sequence ID" value="GAA3213830.1"/>
    <property type="molecule type" value="Genomic_DNA"/>
</dbReference>
<proteinExistence type="predicted"/>
<reference evidence="2" key="1">
    <citation type="journal article" date="2019" name="Int. J. Syst. Evol. Microbiol.">
        <title>The Global Catalogue of Microorganisms (GCM) 10K type strain sequencing project: providing services to taxonomists for standard genome sequencing and annotation.</title>
        <authorList>
            <consortium name="The Broad Institute Genomics Platform"/>
            <consortium name="The Broad Institute Genome Sequencing Center for Infectious Disease"/>
            <person name="Wu L."/>
            <person name="Ma J."/>
        </authorList>
    </citation>
    <scope>NUCLEOTIDE SEQUENCE [LARGE SCALE GENOMIC DNA]</scope>
    <source>
        <strain evidence="2">JCM 9377</strain>
    </source>
</reference>
<keyword evidence="2" id="KW-1185">Reference proteome</keyword>
<evidence type="ECO:0000313" key="1">
    <source>
        <dbReference type="EMBL" id="GAA3213830.1"/>
    </source>
</evidence>
<accession>A0ABP6QAP2</accession>
<protein>
    <submittedName>
        <fullName evidence="1">SCO2521 family protein</fullName>
    </submittedName>
</protein>
<name>A0ABP6QAP2_9ACTN</name>
<organism evidence="1 2">
    <name type="scientific">Actinocorallia longicatena</name>
    <dbReference type="NCBI Taxonomy" id="111803"/>
    <lineage>
        <taxon>Bacteria</taxon>
        <taxon>Bacillati</taxon>
        <taxon>Actinomycetota</taxon>
        <taxon>Actinomycetes</taxon>
        <taxon>Streptosporangiales</taxon>
        <taxon>Thermomonosporaceae</taxon>
        <taxon>Actinocorallia</taxon>
    </lineage>
</organism>
<gene>
    <name evidence="1" type="ORF">GCM10010468_34200</name>
</gene>
<dbReference type="RefSeq" id="WP_344829151.1">
    <property type="nucleotide sequence ID" value="NZ_BAAAUV010000007.1"/>
</dbReference>
<dbReference type="NCBIfam" id="NF040565">
    <property type="entry name" value="SCO2521_fam"/>
    <property type="match status" value="1"/>
</dbReference>